<dbReference type="RefSeq" id="WP_228227872.1">
    <property type="nucleotide sequence ID" value="NZ_JAJGNP010000017.1"/>
</dbReference>
<reference evidence="2 3" key="1">
    <citation type="submission" date="2021-10" db="EMBL/GenBank/DDBJ databases">
        <title>The diversity and Nitrogen Metabolism of Culturable Nitrate-Utilizing Bacteria Within the Oxygen Minimum Zone of the Changjiang (Yangtze River)Estuary.</title>
        <authorList>
            <person name="Zhang D."/>
            <person name="Zheng J."/>
            <person name="Liu S."/>
            <person name="He W."/>
        </authorList>
    </citation>
    <scope>NUCLEOTIDE SEQUENCE [LARGE SCALE GENOMIC DNA]</scope>
    <source>
        <strain evidence="2 3">FXH275-2</strain>
    </source>
</reference>
<dbReference type="Pfam" id="PF02602">
    <property type="entry name" value="HEM4"/>
    <property type="match status" value="1"/>
</dbReference>
<dbReference type="InterPro" id="IPR036108">
    <property type="entry name" value="4pyrrol_syn_uPrphyn_synt_sf"/>
</dbReference>
<proteinExistence type="predicted"/>
<dbReference type="Gene3D" id="3.40.50.10090">
    <property type="match status" value="1"/>
</dbReference>
<dbReference type="EMBL" id="JAJGNP010000017">
    <property type="protein sequence ID" value="MCC4234271.1"/>
    <property type="molecule type" value="Genomic_DNA"/>
</dbReference>
<dbReference type="SUPFAM" id="SSF69618">
    <property type="entry name" value="HemD-like"/>
    <property type="match status" value="1"/>
</dbReference>
<keyword evidence="3" id="KW-1185">Reference proteome</keyword>
<evidence type="ECO:0000313" key="2">
    <source>
        <dbReference type="EMBL" id="MCC4234271.1"/>
    </source>
</evidence>
<organism evidence="2 3">
    <name type="scientific">Sphingobium soli</name>
    <dbReference type="NCBI Taxonomy" id="1591116"/>
    <lineage>
        <taxon>Bacteria</taxon>
        <taxon>Pseudomonadati</taxon>
        <taxon>Pseudomonadota</taxon>
        <taxon>Alphaproteobacteria</taxon>
        <taxon>Sphingomonadales</taxon>
        <taxon>Sphingomonadaceae</taxon>
        <taxon>Sphingobium</taxon>
    </lineage>
</organism>
<accession>A0ABS8H6U0</accession>
<gene>
    <name evidence="2" type="ORF">LL253_16460</name>
</gene>
<sequence>MSRILILRPQPGADRTAERARQLGLSPVVHPLFAPETLDWPAPPVQDFDALLLTSANGARCAGPALKAYRGLPTYAVGQATADALHAAGWDDVAAGDKDGSAIAARIARDGHRRVLHIAGTTVALIEAGPLAITRIAVYHMAALPSDPALIAAAMPGAILLVHSPRAGEQLAAQMPQARRGALHLIAISANVLAACGNGWASAACPLRPDDDEMLALARALCEGQQQ</sequence>
<protein>
    <submittedName>
        <fullName evidence="2">Uroporphyrinogen-III synthase</fullName>
    </submittedName>
</protein>
<name>A0ABS8H6U0_9SPHN</name>
<dbReference type="InterPro" id="IPR003754">
    <property type="entry name" value="4pyrrol_synth_uPrphyn_synth"/>
</dbReference>
<dbReference type="CDD" id="cd06578">
    <property type="entry name" value="HemD"/>
    <property type="match status" value="1"/>
</dbReference>
<feature type="domain" description="Tetrapyrrole biosynthesis uroporphyrinogen III synthase" evidence="1">
    <location>
        <begin position="14"/>
        <end position="215"/>
    </location>
</feature>
<dbReference type="Proteomes" id="UP001198830">
    <property type="component" value="Unassembled WGS sequence"/>
</dbReference>
<comment type="caution">
    <text evidence="2">The sequence shown here is derived from an EMBL/GenBank/DDBJ whole genome shotgun (WGS) entry which is preliminary data.</text>
</comment>
<evidence type="ECO:0000259" key="1">
    <source>
        <dbReference type="Pfam" id="PF02602"/>
    </source>
</evidence>
<evidence type="ECO:0000313" key="3">
    <source>
        <dbReference type="Proteomes" id="UP001198830"/>
    </source>
</evidence>